<dbReference type="HOGENOM" id="CLU_2872593_0_0_1"/>
<keyword evidence="1" id="KW-0732">Signal</keyword>
<evidence type="ECO:0000313" key="3">
    <source>
        <dbReference type="Proteomes" id="UP000019132"/>
    </source>
</evidence>
<reference evidence="3" key="1">
    <citation type="journal article" date="2010" name="Genome Biol.">
        <title>Genome sequence of the necrotrophic plant pathogen Pythium ultimum reveals original pathogenicity mechanisms and effector repertoire.</title>
        <authorList>
            <person name="Levesque C.A."/>
            <person name="Brouwer H."/>
            <person name="Cano L."/>
            <person name="Hamilton J.P."/>
            <person name="Holt C."/>
            <person name="Huitema E."/>
            <person name="Raffaele S."/>
            <person name="Robideau G.P."/>
            <person name="Thines M."/>
            <person name="Win J."/>
            <person name="Zerillo M.M."/>
            <person name="Beakes G.W."/>
            <person name="Boore J.L."/>
            <person name="Busam D."/>
            <person name="Dumas B."/>
            <person name="Ferriera S."/>
            <person name="Fuerstenberg S.I."/>
            <person name="Gachon C.M."/>
            <person name="Gaulin E."/>
            <person name="Govers F."/>
            <person name="Grenville-Briggs L."/>
            <person name="Horner N."/>
            <person name="Hostetler J."/>
            <person name="Jiang R.H."/>
            <person name="Johnson J."/>
            <person name="Krajaejun T."/>
            <person name="Lin H."/>
            <person name="Meijer H.J."/>
            <person name="Moore B."/>
            <person name="Morris P."/>
            <person name="Phuntmart V."/>
            <person name="Puiu D."/>
            <person name="Shetty J."/>
            <person name="Stajich J.E."/>
            <person name="Tripathy S."/>
            <person name="Wawra S."/>
            <person name="van West P."/>
            <person name="Whitty B.R."/>
            <person name="Coutinho P.M."/>
            <person name="Henrissat B."/>
            <person name="Martin F."/>
            <person name="Thomas P.D."/>
            <person name="Tyler B.M."/>
            <person name="De Vries R.P."/>
            <person name="Kamoun S."/>
            <person name="Yandell M."/>
            <person name="Tisserat N."/>
            <person name="Buell C.R."/>
        </authorList>
    </citation>
    <scope>NUCLEOTIDE SEQUENCE</scope>
    <source>
        <strain evidence="3">DAOM:BR144</strain>
    </source>
</reference>
<dbReference type="AlphaFoldDB" id="K3WY63"/>
<keyword evidence="3" id="KW-1185">Reference proteome</keyword>
<dbReference type="EMBL" id="GL376624">
    <property type="status" value="NOT_ANNOTATED_CDS"/>
    <property type="molecule type" value="Genomic_DNA"/>
</dbReference>
<dbReference type="InParanoid" id="K3WY63"/>
<feature type="chain" id="PRO_5003871647" evidence="1">
    <location>
        <begin position="28"/>
        <end position="64"/>
    </location>
</feature>
<reference evidence="3" key="2">
    <citation type="submission" date="2010-04" db="EMBL/GenBank/DDBJ databases">
        <authorList>
            <person name="Buell R."/>
            <person name="Hamilton J."/>
            <person name="Hostetler J."/>
        </authorList>
    </citation>
    <scope>NUCLEOTIDE SEQUENCE [LARGE SCALE GENOMIC DNA]</scope>
    <source>
        <strain evidence="3">DAOM:BR144</strain>
    </source>
</reference>
<evidence type="ECO:0000256" key="1">
    <source>
        <dbReference type="SAM" id="SignalP"/>
    </source>
</evidence>
<dbReference type="VEuPathDB" id="FungiDB:PYU1_G009894"/>
<evidence type="ECO:0000313" key="2">
    <source>
        <dbReference type="EnsemblProtists" id="PYU1_T009912"/>
    </source>
</evidence>
<dbReference type="Proteomes" id="UP000019132">
    <property type="component" value="Unassembled WGS sequence"/>
</dbReference>
<proteinExistence type="predicted"/>
<name>K3WY63_GLOUD</name>
<feature type="signal peptide" evidence="1">
    <location>
        <begin position="1"/>
        <end position="27"/>
    </location>
</feature>
<protein>
    <submittedName>
        <fullName evidence="2">Uncharacterized protein</fullName>
    </submittedName>
</protein>
<sequence>MSTLEASASGILALLFLECVLWRSTWTDIPLSASALDYYRLRYLMHATEVVNKQDLHEIQWFGA</sequence>
<dbReference type="EnsemblProtists" id="PYU1_T009912">
    <property type="protein sequence ID" value="PYU1_T009912"/>
    <property type="gene ID" value="PYU1_G009894"/>
</dbReference>
<organism evidence="2 3">
    <name type="scientific">Globisporangium ultimum (strain ATCC 200006 / CBS 805.95 / DAOM BR144)</name>
    <name type="common">Pythium ultimum</name>
    <dbReference type="NCBI Taxonomy" id="431595"/>
    <lineage>
        <taxon>Eukaryota</taxon>
        <taxon>Sar</taxon>
        <taxon>Stramenopiles</taxon>
        <taxon>Oomycota</taxon>
        <taxon>Peronosporomycetes</taxon>
        <taxon>Pythiales</taxon>
        <taxon>Pythiaceae</taxon>
        <taxon>Globisporangium</taxon>
    </lineage>
</organism>
<accession>K3WY63</accession>
<reference evidence="2" key="3">
    <citation type="submission" date="2015-02" db="UniProtKB">
        <authorList>
            <consortium name="EnsemblProtists"/>
        </authorList>
    </citation>
    <scope>IDENTIFICATION</scope>
    <source>
        <strain evidence="2">DAOM BR144</strain>
    </source>
</reference>